<protein>
    <recommendedName>
        <fullName evidence="2">DUF6534 domain-containing protein</fullName>
    </recommendedName>
</protein>
<feature type="transmembrane region" description="Helical" evidence="1">
    <location>
        <begin position="97"/>
        <end position="114"/>
    </location>
</feature>
<feature type="transmembrane region" description="Helical" evidence="1">
    <location>
        <begin position="62"/>
        <end position="85"/>
    </location>
</feature>
<accession>R7SEN5</accession>
<dbReference type="RefSeq" id="XP_007775349.1">
    <property type="nucleotide sequence ID" value="XM_007777159.1"/>
</dbReference>
<evidence type="ECO:0000313" key="3">
    <source>
        <dbReference type="EMBL" id="EIW74325.1"/>
    </source>
</evidence>
<dbReference type="InterPro" id="IPR045339">
    <property type="entry name" value="DUF6534"/>
</dbReference>
<keyword evidence="4" id="KW-1185">Reference proteome</keyword>
<keyword evidence="1" id="KW-0472">Membrane</keyword>
<feature type="domain" description="DUF6534" evidence="2">
    <location>
        <begin position="124"/>
        <end position="197"/>
    </location>
</feature>
<dbReference type="PANTHER" id="PTHR40465:SF1">
    <property type="entry name" value="DUF6534 DOMAIN-CONTAINING PROTEIN"/>
    <property type="match status" value="1"/>
</dbReference>
<feature type="transmembrane region" description="Helical" evidence="1">
    <location>
        <begin position="160"/>
        <end position="181"/>
    </location>
</feature>
<evidence type="ECO:0000256" key="1">
    <source>
        <dbReference type="SAM" id="Phobius"/>
    </source>
</evidence>
<feature type="transmembrane region" description="Helical" evidence="1">
    <location>
        <begin position="120"/>
        <end position="139"/>
    </location>
</feature>
<dbReference type="GeneID" id="19209691"/>
<evidence type="ECO:0000259" key="2">
    <source>
        <dbReference type="Pfam" id="PF20152"/>
    </source>
</evidence>
<proteinExistence type="predicted"/>
<gene>
    <name evidence="3" type="ORF">CONPUDRAFT_78001</name>
</gene>
<dbReference type="AlphaFoldDB" id="R7SEN5"/>
<evidence type="ECO:0000313" key="4">
    <source>
        <dbReference type="Proteomes" id="UP000053558"/>
    </source>
</evidence>
<dbReference type="EMBL" id="JH711592">
    <property type="protein sequence ID" value="EIW74325.1"/>
    <property type="molecule type" value="Genomic_DNA"/>
</dbReference>
<organism evidence="3 4">
    <name type="scientific">Coniophora puteana (strain RWD-64-598)</name>
    <name type="common">Brown rot fungus</name>
    <dbReference type="NCBI Taxonomy" id="741705"/>
    <lineage>
        <taxon>Eukaryota</taxon>
        <taxon>Fungi</taxon>
        <taxon>Dikarya</taxon>
        <taxon>Basidiomycota</taxon>
        <taxon>Agaricomycotina</taxon>
        <taxon>Agaricomycetes</taxon>
        <taxon>Agaricomycetidae</taxon>
        <taxon>Boletales</taxon>
        <taxon>Coniophorineae</taxon>
        <taxon>Coniophoraceae</taxon>
        <taxon>Coniophora</taxon>
    </lineage>
</organism>
<keyword evidence="1" id="KW-0812">Transmembrane</keyword>
<feature type="transmembrane region" description="Helical" evidence="1">
    <location>
        <begin position="21"/>
        <end position="42"/>
    </location>
</feature>
<reference evidence="4" key="1">
    <citation type="journal article" date="2012" name="Science">
        <title>The Paleozoic origin of enzymatic lignin decomposition reconstructed from 31 fungal genomes.</title>
        <authorList>
            <person name="Floudas D."/>
            <person name="Binder M."/>
            <person name="Riley R."/>
            <person name="Barry K."/>
            <person name="Blanchette R.A."/>
            <person name="Henrissat B."/>
            <person name="Martinez A.T."/>
            <person name="Otillar R."/>
            <person name="Spatafora J.W."/>
            <person name="Yadav J.S."/>
            <person name="Aerts A."/>
            <person name="Benoit I."/>
            <person name="Boyd A."/>
            <person name="Carlson A."/>
            <person name="Copeland A."/>
            <person name="Coutinho P.M."/>
            <person name="de Vries R.P."/>
            <person name="Ferreira P."/>
            <person name="Findley K."/>
            <person name="Foster B."/>
            <person name="Gaskell J."/>
            <person name="Glotzer D."/>
            <person name="Gorecki P."/>
            <person name="Heitman J."/>
            <person name="Hesse C."/>
            <person name="Hori C."/>
            <person name="Igarashi K."/>
            <person name="Jurgens J.A."/>
            <person name="Kallen N."/>
            <person name="Kersten P."/>
            <person name="Kohler A."/>
            <person name="Kuees U."/>
            <person name="Kumar T.K.A."/>
            <person name="Kuo A."/>
            <person name="LaButti K."/>
            <person name="Larrondo L.F."/>
            <person name="Lindquist E."/>
            <person name="Ling A."/>
            <person name="Lombard V."/>
            <person name="Lucas S."/>
            <person name="Lundell T."/>
            <person name="Martin R."/>
            <person name="McLaughlin D.J."/>
            <person name="Morgenstern I."/>
            <person name="Morin E."/>
            <person name="Murat C."/>
            <person name="Nagy L.G."/>
            <person name="Nolan M."/>
            <person name="Ohm R.A."/>
            <person name="Patyshakuliyeva A."/>
            <person name="Rokas A."/>
            <person name="Ruiz-Duenas F.J."/>
            <person name="Sabat G."/>
            <person name="Salamov A."/>
            <person name="Samejima M."/>
            <person name="Schmutz J."/>
            <person name="Slot J.C."/>
            <person name="St John F."/>
            <person name="Stenlid J."/>
            <person name="Sun H."/>
            <person name="Sun S."/>
            <person name="Syed K."/>
            <person name="Tsang A."/>
            <person name="Wiebenga A."/>
            <person name="Young D."/>
            <person name="Pisabarro A."/>
            <person name="Eastwood D.C."/>
            <person name="Martin F."/>
            <person name="Cullen D."/>
            <person name="Grigoriev I.V."/>
            <person name="Hibbett D.S."/>
        </authorList>
    </citation>
    <scope>NUCLEOTIDE SEQUENCE [LARGE SCALE GENOMIC DNA]</scope>
    <source>
        <strain evidence="4">RWD-64-598 SS2</strain>
    </source>
</reference>
<dbReference type="Proteomes" id="UP000053558">
    <property type="component" value="Unassembled WGS sequence"/>
</dbReference>
<sequence>MVIALEETLAVTLPNLNSTMGALLVGSFLATLLYGITSHQFFRYFRMYPRDEVSLKAMVGGLWSLQVAVTITSQAVITLITHCFFAQRIYHLNGGNWIFPSILVLPSVLAFSGASNVTIALGSAAISDTILSVALCYYLRNQKNNFFILPFSVDKATVCLINTGVLTSILIVADVICAASMPHNLIYLGLYFVVSKLSTPDEVELKLAKLDALILQSSLAENEPAIEHDTELQDHHPAHLT</sequence>
<name>R7SEN5_CONPW</name>
<keyword evidence="1" id="KW-1133">Transmembrane helix</keyword>
<dbReference type="KEGG" id="cput:CONPUDRAFT_78001"/>
<dbReference type="PANTHER" id="PTHR40465">
    <property type="entry name" value="CHROMOSOME 1, WHOLE GENOME SHOTGUN SEQUENCE"/>
    <property type="match status" value="1"/>
</dbReference>
<dbReference type="Pfam" id="PF20152">
    <property type="entry name" value="DUF6534"/>
    <property type="match status" value="1"/>
</dbReference>
<dbReference type="OrthoDB" id="3214861at2759"/>